<proteinExistence type="predicted"/>
<reference evidence="2" key="1">
    <citation type="submission" date="2019-08" db="EMBL/GenBank/DDBJ databases">
        <authorList>
            <person name="Kucharzyk K."/>
            <person name="Murdoch R.W."/>
            <person name="Higgins S."/>
            <person name="Loffler F."/>
        </authorList>
    </citation>
    <scope>NUCLEOTIDE SEQUENCE</scope>
</reference>
<dbReference type="EC" id="2.3.3.13" evidence="2"/>
<dbReference type="SUPFAM" id="SSF51569">
    <property type="entry name" value="Aldolase"/>
    <property type="match status" value="1"/>
</dbReference>
<name>A0A645BUY2_9ZZZZ</name>
<comment type="caution">
    <text evidence="2">The sequence shown here is derived from an EMBL/GenBank/DDBJ whole genome shotgun (WGS) entry which is preliminary data.</text>
</comment>
<gene>
    <name evidence="2" type="primary">leuA_44</name>
    <name evidence="2" type="ORF">SDC9_113959</name>
</gene>
<dbReference type="AlphaFoldDB" id="A0A645BUY2"/>
<dbReference type="GO" id="GO:0003852">
    <property type="term" value="F:2-isopropylmalate synthase activity"/>
    <property type="evidence" value="ECO:0007669"/>
    <property type="project" value="UniProtKB-EC"/>
</dbReference>
<evidence type="ECO:0000313" key="2">
    <source>
        <dbReference type="EMBL" id="MPM67043.1"/>
    </source>
</evidence>
<dbReference type="EMBL" id="VSSQ01021450">
    <property type="protein sequence ID" value="MPM67043.1"/>
    <property type="molecule type" value="Genomic_DNA"/>
</dbReference>
<dbReference type="Gene3D" id="3.20.20.70">
    <property type="entry name" value="Aldolase class I"/>
    <property type="match status" value="1"/>
</dbReference>
<protein>
    <submittedName>
        <fullName evidence="2">2-isopropylmalate synthase</fullName>
        <ecNumber evidence="2">2.3.3.13</ecNumber>
    </submittedName>
</protein>
<dbReference type="Pfam" id="PF00682">
    <property type="entry name" value="HMGL-like"/>
    <property type="match status" value="1"/>
</dbReference>
<keyword evidence="2" id="KW-0808">Transferase</keyword>
<sequence length="72" mass="8006">MAVANSLEMANLGAEYIDCTMFGIGERSGNCNLYDFVHAAEARFDTGIDKRDIIAVQELFVQTLHPDVRDLL</sequence>
<feature type="domain" description="Pyruvate carboxyltransferase" evidence="1">
    <location>
        <begin position="1"/>
        <end position="54"/>
    </location>
</feature>
<dbReference type="InterPro" id="IPR000891">
    <property type="entry name" value="PYR_CT"/>
</dbReference>
<organism evidence="2">
    <name type="scientific">bioreactor metagenome</name>
    <dbReference type="NCBI Taxonomy" id="1076179"/>
    <lineage>
        <taxon>unclassified sequences</taxon>
        <taxon>metagenomes</taxon>
        <taxon>ecological metagenomes</taxon>
    </lineage>
</organism>
<accession>A0A645BUY2</accession>
<evidence type="ECO:0000259" key="1">
    <source>
        <dbReference type="PROSITE" id="PS50991"/>
    </source>
</evidence>
<dbReference type="PROSITE" id="PS50991">
    <property type="entry name" value="PYR_CT"/>
    <property type="match status" value="1"/>
</dbReference>
<keyword evidence="2" id="KW-0012">Acyltransferase</keyword>
<dbReference type="InterPro" id="IPR013785">
    <property type="entry name" value="Aldolase_TIM"/>
</dbReference>